<dbReference type="EMBL" id="BONH01000007">
    <property type="protein sequence ID" value="GIF96881.1"/>
    <property type="molecule type" value="Genomic_DNA"/>
</dbReference>
<evidence type="ECO:0000313" key="2">
    <source>
        <dbReference type="EMBL" id="GIF96881.1"/>
    </source>
</evidence>
<gene>
    <name evidence="2" type="ORF">Cci01nite_19750</name>
</gene>
<evidence type="ECO:0000313" key="3">
    <source>
        <dbReference type="Proteomes" id="UP000659904"/>
    </source>
</evidence>
<protein>
    <recommendedName>
        <fullName evidence="1">CHAT domain-containing protein</fullName>
    </recommendedName>
</protein>
<keyword evidence="3" id="KW-1185">Reference proteome</keyword>
<name>A0A8J3NYM1_9ACTN</name>
<feature type="domain" description="CHAT" evidence="1">
    <location>
        <begin position="2"/>
        <end position="97"/>
    </location>
</feature>
<accession>A0A8J3NYM1</accession>
<sequence length="98" mass="10258">MYLSACETAVSGSGHADEALHLAAAFGFTGARNVIGTLWSVGDSSSMQVAAQVYRRLADRGGDTAVLAMAVDAAMRSLRGECGTNDVLRWAAYIQYGP</sequence>
<dbReference type="InterPro" id="IPR024983">
    <property type="entry name" value="CHAT_dom"/>
</dbReference>
<reference evidence="2 3" key="1">
    <citation type="submission" date="2021-01" db="EMBL/GenBank/DDBJ databases">
        <title>Whole genome shotgun sequence of Catellatospora citrea NBRC 14495.</title>
        <authorList>
            <person name="Komaki H."/>
            <person name="Tamura T."/>
        </authorList>
    </citation>
    <scope>NUCLEOTIDE SEQUENCE [LARGE SCALE GENOMIC DNA]</scope>
    <source>
        <strain evidence="2 3">NBRC 14495</strain>
    </source>
</reference>
<proteinExistence type="predicted"/>
<dbReference type="AlphaFoldDB" id="A0A8J3NYM1"/>
<evidence type="ECO:0000259" key="1">
    <source>
        <dbReference type="Pfam" id="PF12770"/>
    </source>
</evidence>
<comment type="caution">
    <text evidence="2">The sequence shown here is derived from an EMBL/GenBank/DDBJ whole genome shotgun (WGS) entry which is preliminary data.</text>
</comment>
<organism evidence="2 3">
    <name type="scientific">Catellatospora citrea</name>
    <dbReference type="NCBI Taxonomy" id="53366"/>
    <lineage>
        <taxon>Bacteria</taxon>
        <taxon>Bacillati</taxon>
        <taxon>Actinomycetota</taxon>
        <taxon>Actinomycetes</taxon>
        <taxon>Micromonosporales</taxon>
        <taxon>Micromonosporaceae</taxon>
        <taxon>Catellatospora</taxon>
    </lineage>
</organism>
<dbReference type="Pfam" id="PF12770">
    <property type="entry name" value="CHAT"/>
    <property type="match status" value="1"/>
</dbReference>
<dbReference type="Proteomes" id="UP000659904">
    <property type="component" value="Unassembled WGS sequence"/>
</dbReference>